<evidence type="ECO:0000313" key="3">
    <source>
        <dbReference type="Proteomes" id="UP000438448"/>
    </source>
</evidence>
<feature type="domain" description="Amidohydrolase-related" evidence="1">
    <location>
        <begin position="68"/>
        <end position="410"/>
    </location>
</feature>
<dbReference type="AlphaFoldDB" id="A0A7K0D9F9"/>
<organism evidence="2 3">
    <name type="scientific">Nocardia macrotermitis</name>
    <dbReference type="NCBI Taxonomy" id="2585198"/>
    <lineage>
        <taxon>Bacteria</taxon>
        <taxon>Bacillati</taxon>
        <taxon>Actinomycetota</taxon>
        <taxon>Actinomycetes</taxon>
        <taxon>Mycobacteriales</taxon>
        <taxon>Nocardiaceae</taxon>
        <taxon>Nocardia</taxon>
    </lineage>
</organism>
<dbReference type="InterPro" id="IPR006680">
    <property type="entry name" value="Amidohydro-rel"/>
</dbReference>
<dbReference type="Proteomes" id="UP000438448">
    <property type="component" value="Unassembled WGS sequence"/>
</dbReference>
<dbReference type="Gene3D" id="2.30.40.10">
    <property type="entry name" value="Urease, subunit C, domain 1"/>
    <property type="match status" value="1"/>
</dbReference>
<sequence length="418" mass="45213">MAGEPEVMPSTEMRDPAAYDLVIRRAHVFDGHATLPGLRDIAMDGGQIAAISATPLKGRKEIDAAEGWVLPGLIDTHLHFYDVRAVSDPESMRVFEEEELPERLDLFLRHGVTTIKSVGDPTEGILRTRADLAAGTLRGPRLLVTGCGITGRDGHPASTIFGDNPWARERFTAEVDSARQLRDLVHRLADRKVDAIKLLSEGGCACDGSPKYLWRNPAFPVTVELARLPLDFLRAGIDTGHERGLRVTVHTTQQVAAREAIEAGADGLEHGVTIEPITDHSLIDLMLERDITYTPTLWIHDATHPHARENVGRVAAAGVRIVLGSDTFSGRGLFGANTLEEAELMVAAGMTPIQSLTAATSAAARHCARPDLGTLAPGKRADLIVLTADPTRDIGNLRELRTTILNGELVVDTSRSHP</sequence>
<accession>A0A7K0D9F9</accession>
<dbReference type="SUPFAM" id="SSF51338">
    <property type="entry name" value="Composite domain of metallo-dependent hydrolases"/>
    <property type="match status" value="1"/>
</dbReference>
<proteinExistence type="predicted"/>
<dbReference type="RefSeq" id="WP_153413112.1">
    <property type="nucleotide sequence ID" value="NZ_WEGK01000011.1"/>
</dbReference>
<keyword evidence="3" id="KW-1185">Reference proteome</keyword>
<evidence type="ECO:0000259" key="1">
    <source>
        <dbReference type="Pfam" id="PF01979"/>
    </source>
</evidence>
<name>A0A7K0D9F9_9NOCA</name>
<dbReference type="OrthoDB" id="3514520at2"/>
<dbReference type="InterPro" id="IPR051781">
    <property type="entry name" value="Metallo-dep_Hydrolase"/>
</dbReference>
<protein>
    <recommendedName>
        <fullName evidence="1">Amidohydrolase-related domain-containing protein</fullName>
    </recommendedName>
</protein>
<dbReference type="PANTHER" id="PTHR43135:SF3">
    <property type="entry name" value="ALPHA-D-RIBOSE 1-METHYLPHOSPHONATE 5-TRIPHOSPHATE DIPHOSPHATASE"/>
    <property type="match status" value="1"/>
</dbReference>
<dbReference type="Gene3D" id="3.20.20.140">
    <property type="entry name" value="Metal-dependent hydrolases"/>
    <property type="match status" value="1"/>
</dbReference>
<reference evidence="2 3" key="1">
    <citation type="submission" date="2019-10" db="EMBL/GenBank/DDBJ databases">
        <title>Nocardia macrotermitis sp. nov. and Nocardia aurantia sp. nov., isolated from the gut of fungus growing-termite Macrotermes natalensis.</title>
        <authorList>
            <person name="Benndorf R."/>
            <person name="Schwitalla J."/>
            <person name="Martin K."/>
            <person name="De Beer W."/>
            <person name="Kaster A.-K."/>
            <person name="Vollmers J."/>
            <person name="Poulsen M."/>
            <person name="Beemelmanns C."/>
        </authorList>
    </citation>
    <scope>NUCLEOTIDE SEQUENCE [LARGE SCALE GENOMIC DNA]</scope>
    <source>
        <strain evidence="2 3">RB20</strain>
    </source>
</reference>
<dbReference type="InterPro" id="IPR032466">
    <property type="entry name" value="Metal_Hydrolase"/>
</dbReference>
<dbReference type="Pfam" id="PF01979">
    <property type="entry name" value="Amidohydro_1"/>
    <property type="match status" value="1"/>
</dbReference>
<dbReference type="EMBL" id="WEGK01000011">
    <property type="protein sequence ID" value="MQY21962.1"/>
    <property type="molecule type" value="Genomic_DNA"/>
</dbReference>
<evidence type="ECO:0000313" key="2">
    <source>
        <dbReference type="EMBL" id="MQY21962.1"/>
    </source>
</evidence>
<dbReference type="InterPro" id="IPR011059">
    <property type="entry name" value="Metal-dep_hydrolase_composite"/>
</dbReference>
<comment type="caution">
    <text evidence="2">The sequence shown here is derived from an EMBL/GenBank/DDBJ whole genome shotgun (WGS) entry which is preliminary data.</text>
</comment>
<gene>
    <name evidence="2" type="ORF">NRB20_50750</name>
</gene>
<dbReference type="SUPFAM" id="SSF51556">
    <property type="entry name" value="Metallo-dependent hydrolases"/>
    <property type="match status" value="1"/>
</dbReference>
<dbReference type="PANTHER" id="PTHR43135">
    <property type="entry name" value="ALPHA-D-RIBOSE 1-METHYLPHOSPHONATE 5-TRIPHOSPHATE DIPHOSPHATASE"/>
    <property type="match status" value="1"/>
</dbReference>
<dbReference type="GO" id="GO:0016810">
    <property type="term" value="F:hydrolase activity, acting on carbon-nitrogen (but not peptide) bonds"/>
    <property type="evidence" value="ECO:0007669"/>
    <property type="project" value="InterPro"/>
</dbReference>